<evidence type="ECO:0000313" key="2">
    <source>
        <dbReference type="Proteomes" id="UP000183567"/>
    </source>
</evidence>
<evidence type="ECO:0000313" key="1">
    <source>
        <dbReference type="EMBL" id="OJA18416.1"/>
    </source>
</evidence>
<dbReference type="Proteomes" id="UP000183567">
    <property type="component" value="Unassembled WGS sequence"/>
</dbReference>
<keyword evidence="2" id="KW-1185">Reference proteome</keyword>
<protein>
    <submittedName>
        <fullName evidence="1">Uncharacterized protein</fullName>
    </submittedName>
</protein>
<sequence length="117" mass="12748">MGSAAIIAPQVEIYTLLACRVHVPEYEPNNIHLVQPLSMLSMNTTGTEDWFTLDMPSVAHESARPVSLYIPANLGPSGRLFPDRNQCASDPVVQAAVAQLSAGPFIVFLTERNSLLR</sequence>
<comment type="caution">
    <text evidence="1">The sequence shown here is derived from an EMBL/GenBank/DDBJ whole genome shotgun (WGS) entry which is preliminary data.</text>
</comment>
<gene>
    <name evidence="1" type="ORF">AZE42_06992</name>
</gene>
<reference evidence="1 2" key="1">
    <citation type="submission" date="2016-03" db="EMBL/GenBank/DDBJ databases">
        <title>Comparative genomics of the ectomycorrhizal sister species Rhizopogon vinicolor and Rhizopogon vesiculosus (Basidiomycota: Boletales) reveals a divergence of the mating type B locus.</title>
        <authorList>
            <person name="Mujic A.B."/>
            <person name="Kuo A."/>
            <person name="Tritt A."/>
            <person name="Lipzen A."/>
            <person name="Chen C."/>
            <person name="Johnson J."/>
            <person name="Sharma A."/>
            <person name="Barry K."/>
            <person name="Grigoriev I.V."/>
            <person name="Spatafora J.W."/>
        </authorList>
    </citation>
    <scope>NUCLEOTIDE SEQUENCE [LARGE SCALE GENOMIC DNA]</scope>
    <source>
        <strain evidence="1 2">AM-OR11-056</strain>
    </source>
</reference>
<dbReference type="AlphaFoldDB" id="A0A1J8QY36"/>
<dbReference type="OrthoDB" id="3026777at2759"/>
<dbReference type="EMBL" id="LVVM01001506">
    <property type="protein sequence ID" value="OJA18416.1"/>
    <property type="molecule type" value="Genomic_DNA"/>
</dbReference>
<organism evidence="1 2">
    <name type="scientific">Rhizopogon vesiculosus</name>
    <dbReference type="NCBI Taxonomy" id="180088"/>
    <lineage>
        <taxon>Eukaryota</taxon>
        <taxon>Fungi</taxon>
        <taxon>Dikarya</taxon>
        <taxon>Basidiomycota</taxon>
        <taxon>Agaricomycotina</taxon>
        <taxon>Agaricomycetes</taxon>
        <taxon>Agaricomycetidae</taxon>
        <taxon>Boletales</taxon>
        <taxon>Suillineae</taxon>
        <taxon>Rhizopogonaceae</taxon>
        <taxon>Rhizopogon</taxon>
    </lineage>
</organism>
<name>A0A1J8QY36_9AGAM</name>
<accession>A0A1J8QY36</accession>
<proteinExistence type="predicted"/>